<dbReference type="EMBL" id="CAJVPK010000477">
    <property type="protein sequence ID" value="CAG8515394.1"/>
    <property type="molecule type" value="Genomic_DNA"/>
</dbReference>
<dbReference type="Proteomes" id="UP000789706">
    <property type="component" value="Unassembled WGS sequence"/>
</dbReference>
<accession>A0A9N9F7U5</accession>
<name>A0A9N9F7U5_9GLOM</name>
<reference evidence="1" key="1">
    <citation type="submission" date="2021-06" db="EMBL/GenBank/DDBJ databases">
        <authorList>
            <person name="Kallberg Y."/>
            <person name="Tangrot J."/>
            <person name="Rosling A."/>
        </authorList>
    </citation>
    <scope>NUCLEOTIDE SEQUENCE</scope>
    <source>
        <strain evidence="1">AZ414A</strain>
    </source>
</reference>
<evidence type="ECO:0000313" key="2">
    <source>
        <dbReference type="Proteomes" id="UP000789706"/>
    </source>
</evidence>
<evidence type="ECO:0000313" key="1">
    <source>
        <dbReference type="EMBL" id="CAG8515394.1"/>
    </source>
</evidence>
<protein>
    <submittedName>
        <fullName evidence="1">6229_t:CDS:1</fullName>
    </submittedName>
</protein>
<keyword evidence="2" id="KW-1185">Reference proteome</keyword>
<gene>
    <name evidence="1" type="ORF">DEBURN_LOCUS5389</name>
</gene>
<feature type="non-terminal residue" evidence="1">
    <location>
        <position position="1"/>
    </location>
</feature>
<sequence length="39" mass="4068">FDIDVTTEGAEAVTIEDTEGTIGVIAEKTADMIIKSGIL</sequence>
<proteinExistence type="predicted"/>
<organism evidence="1 2">
    <name type="scientific">Diversispora eburnea</name>
    <dbReference type="NCBI Taxonomy" id="1213867"/>
    <lineage>
        <taxon>Eukaryota</taxon>
        <taxon>Fungi</taxon>
        <taxon>Fungi incertae sedis</taxon>
        <taxon>Mucoromycota</taxon>
        <taxon>Glomeromycotina</taxon>
        <taxon>Glomeromycetes</taxon>
        <taxon>Diversisporales</taxon>
        <taxon>Diversisporaceae</taxon>
        <taxon>Diversispora</taxon>
    </lineage>
</organism>
<dbReference type="AlphaFoldDB" id="A0A9N9F7U5"/>
<comment type="caution">
    <text evidence="1">The sequence shown here is derived from an EMBL/GenBank/DDBJ whole genome shotgun (WGS) entry which is preliminary data.</text>
</comment>